<keyword evidence="4" id="KW-0269">Exonuclease</keyword>
<sequence length="269" mass="30241">AVSEVTRMIKQELESAFPLLWVEGEISNFYRHQSGHLYFTLKDERSQLRAVMFRSMAQKVPFELEDGLQVVSRGQINVYEPRGEYQLMVEVVEPKGKGALQLAFEQLREKLKKEGLFDPKFKKKLPLLPKKVGIVTSPGGAAIVDILRTIERRFARLHILVYPVRVQGEGAADEIVEGIDYLGRLPDIDAIIVGRGGGSIEDLWAFNEEKVARSIFSCSVPVISAVGHEIDFTIADFVADIRASTPSVAAEILIEKEQSFEERIKNLEK</sequence>
<dbReference type="InterPro" id="IPR003753">
    <property type="entry name" value="Exonuc_VII_L"/>
</dbReference>
<keyword evidence="2" id="KW-0540">Nuclease</keyword>
<dbReference type="InterPro" id="IPR020579">
    <property type="entry name" value="Exonuc_VII_lsu_C"/>
</dbReference>
<dbReference type="EMBL" id="BARW01021807">
    <property type="protein sequence ID" value="GAI92209.1"/>
    <property type="molecule type" value="Genomic_DNA"/>
</dbReference>
<keyword evidence="3" id="KW-0378">Hydrolase</keyword>
<dbReference type="HAMAP" id="MF_00378">
    <property type="entry name" value="Exonuc_7_L"/>
    <property type="match status" value="1"/>
</dbReference>
<feature type="domain" description="OB-fold nucleic acid binding" evidence="6">
    <location>
        <begin position="2"/>
        <end position="92"/>
    </location>
</feature>
<feature type="non-terminal residue" evidence="7">
    <location>
        <position position="269"/>
    </location>
</feature>
<dbReference type="GO" id="GO:0009318">
    <property type="term" value="C:exodeoxyribonuclease VII complex"/>
    <property type="evidence" value="ECO:0007669"/>
    <property type="project" value="InterPro"/>
</dbReference>
<reference evidence="7" key="1">
    <citation type="journal article" date="2014" name="Front. Microbiol.">
        <title>High frequency of phylogenetically diverse reductive dehalogenase-homologous genes in deep subseafloor sedimentary metagenomes.</title>
        <authorList>
            <person name="Kawai M."/>
            <person name="Futagami T."/>
            <person name="Toyoda A."/>
            <person name="Takaki Y."/>
            <person name="Nishi S."/>
            <person name="Hori S."/>
            <person name="Arai W."/>
            <person name="Tsubouchi T."/>
            <person name="Morono Y."/>
            <person name="Uchiyama I."/>
            <person name="Ito T."/>
            <person name="Fujiyama A."/>
            <person name="Inagaki F."/>
            <person name="Takami H."/>
        </authorList>
    </citation>
    <scope>NUCLEOTIDE SEQUENCE</scope>
    <source>
        <strain evidence="7">Expedition CK06-06</strain>
    </source>
</reference>
<feature type="domain" description="Exonuclease VII large subunit C-terminal" evidence="5">
    <location>
        <begin position="116"/>
        <end position="268"/>
    </location>
</feature>
<evidence type="ECO:0000256" key="4">
    <source>
        <dbReference type="ARBA" id="ARBA00022839"/>
    </source>
</evidence>
<dbReference type="PANTHER" id="PTHR30008">
    <property type="entry name" value="EXODEOXYRIBONUCLEASE 7 LARGE SUBUNIT"/>
    <property type="match status" value="1"/>
</dbReference>
<accession>X1UIL8</accession>
<organism evidence="7">
    <name type="scientific">marine sediment metagenome</name>
    <dbReference type="NCBI Taxonomy" id="412755"/>
    <lineage>
        <taxon>unclassified sequences</taxon>
        <taxon>metagenomes</taxon>
        <taxon>ecological metagenomes</taxon>
    </lineage>
</organism>
<evidence type="ECO:0000256" key="2">
    <source>
        <dbReference type="ARBA" id="ARBA00022722"/>
    </source>
</evidence>
<feature type="non-terminal residue" evidence="7">
    <location>
        <position position="1"/>
    </location>
</feature>
<dbReference type="PANTHER" id="PTHR30008:SF0">
    <property type="entry name" value="EXODEOXYRIBONUCLEASE 7 LARGE SUBUNIT"/>
    <property type="match status" value="1"/>
</dbReference>
<dbReference type="GO" id="GO:0003676">
    <property type="term" value="F:nucleic acid binding"/>
    <property type="evidence" value="ECO:0007669"/>
    <property type="project" value="InterPro"/>
</dbReference>
<dbReference type="NCBIfam" id="TIGR00237">
    <property type="entry name" value="xseA"/>
    <property type="match status" value="1"/>
</dbReference>
<evidence type="ECO:0000313" key="7">
    <source>
        <dbReference type="EMBL" id="GAI92209.1"/>
    </source>
</evidence>
<comment type="caution">
    <text evidence="7">The sequence shown here is derived from an EMBL/GenBank/DDBJ whole genome shotgun (WGS) entry which is preliminary data.</text>
</comment>
<dbReference type="CDD" id="cd04489">
    <property type="entry name" value="ExoVII_LU_OBF"/>
    <property type="match status" value="1"/>
</dbReference>
<keyword evidence="1" id="KW-0963">Cytoplasm</keyword>
<proteinExistence type="inferred from homology"/>
<evidence type="ECO:0000259" key="5">
    <source>
        <dbReference type="Pfam" id="PF02601"/>
    </source>
</evidence>
<dbReference type="Pfam" id="PF13742">
    <property type="entry name" value="tRNA_anti_2"/>
    <property type="match status" value="1"/>
</dbReference>
<dbReference type="AlphaFoldDB" id="X1UIL8"/>
<name>X1UIL8_9ZZZZ</name>
<dbReference type="Pfam" id="PF02601">
    <property type="entry name" value="Exonuc_VII_L"/>
    <property type="match status" value="1"/>
</dbReference>
<dbReference type="GO" id="GO:0006308">
    <property type="term" value="P:DNA catabolic process"/>
    <property type="evidence" value="ECO:0007669"/>
    <property type="project" value="InterPro"/>
</dbReference>
<dbReference type="InterPro" id="IPR025824">
    <property type="entry name" value="OB-fold_nuc-bd_dom"/>
</dbReference>
<evidence type="ECO:0000259" key="6">
    <source>
        <dbReference type="Pfam" id="PF13742"/>
    </source>
</evidence>
<evidence type="ECO:0000256" key="3">
    <source>
        <dbReference type="ARBA" id="ARBA00022801"/>
    </source>
</evidence>
<gene>
    <name evidence="7" type="ORF">S12H4_36563</name>
</gene>
<protein>
    <submittedName>
        <fullName evidence="7">Uncharacterized protein</fullName>
    </submittedName>
</protein>
<evidence type="ECO:0000256" key="1">
    <source>
        <dbReference type="ARBA" id="ARBA00022490"/>
    </source>
</evidence>
<dbReference type="GO" id="GO:0008855">
    <property type="term" value="F:exodeoxyribonuclease VII activity"/>
    <property type="evidence" value="ECO:0007669"/>
    <property type="project" value="InterPro"/>
</dbReference>